<protein>
    <submittedName>
        <fullName evidence="1">Mobile element protein</fullName>
    </submittedName>
</protein>
<sequence>MLWPAYLPIALPGCVGRVNATSPTVLRDITSDRRWAILAVCVVEWEAAIADAIVETHDRIVGKNLGGKRSASMTKQFPALKPHSRIRSVPSPRWELRCLRPAVTEPCWRWLSPVRLHGTGSLNW</sequence>
<evidence type="ECO:0000313" key="1">
    <source>
        <dbReference type="EMBL" id="QTX14580.1"/>
    </source>
</evidence>
<dbReference type="EMBL" id="MN956836">
    <property type="protein sequence ID" value="QTX14580.1"/>
    <property type="molecule type" value="Genomic_DNA"/>
</dbReference>
<reference evidence="1" key="1">
    <citation type="submission" date="2020-01" db="EMBL/GenBank/DDBJ databases">
        <authorList>
            <person name="Qin S."/>
        </authorList>
    </citation>
    <scope>NUCLEOTIDE SEQUENCE</scope>
    <source>
        <strain evidence="1">CVir17-16-YZ6g</strain>
        <plasmid evidence="1">p17-15-vir-like</plasmid>
    </source>
</reference>
<proteinExistence type="predicted"/>
<keyword evidence="1" id="KW-0614">Plasmid</keyword>
<organism evidence="1">
    <name type="scientific">Klebsiella pneumoniae</name>
    <dbReference type="NCBI Taxonomy" id="573"/>
    <lineage>
        <taxon>Bacteria</taxon>
        <taxon>Pseudomonadati</taxon>
        <taxon>Pseudomonadota</taxon>
        <taxon>Gammaproteobacteria</taxon>
        <taxon>Enterobacterales</taxon>
        <taxon>Enterobacteriaceae</taxon>
        <taxon>Klebsiella/Raoultella group</taxon>
        <taxon>Klebsiella</taxon>
        <taxon>Klebsiella pneumoniae complex</taxon>
    </lineage>
</organism>
<dbReference type="AlphaFoldDB" id="A0A8B0SV32"/>
<geneLocation type="plasmid" evidence="1">
    <name>p17-15-vir-like</name>
</geneLocation>
<name>A0A8B0SV32_KLEPN</name>
<accession>A0A8B0SV32</accession>